<sequence>MNRIIRNVILYFLIFLVVIGIISVFSSQNNQAEELKVSEFMQALENNEIKEMVMRPANGVIRIVGGIRS</sequence>
<proteinExistence type="predicted"/>
<evidence type="ECO:0000256" key="2">
    <source>
        <dbReference type="ARBA" id="ARBA00022801"/>
    </source>
</evidence>
<keyword evidence="6" id="KW-1185">Reference proteome</keyword>
<comment type="caution">
    <text evidence="5">The sequence shown here is derived from an EMBL/GenBank/DDBJ whole genome shotgun (WGS) entry which is preliminary data.</text>
</comment>
<feature type="transmembrane region" description="Helical" evidence="3">
    <location>
        <begin position="7"/>
        <end position="26"/>
    </location>
</feature>
<dbReference type="Proteomes" id="UP000019102">
    <property type="component" value="Unassembled WGS sequence"/>
</dbReference>
<keyword evidence="1" id="KW-0645">Protease</keyword>
<name>W4VN86_9BACI</name>
<dbReference type="GO" id="GO:0004176">
    <property type="term" value="F:ATP-dependent peptidase activity"/>
    <property type="evidence" value="ECO:0007669"/>
    <property type="project" value="InterPro"/>
</dbReference>
<reference evidence="5 6" key="1">
    <citation type="journal article" date="2014" name="Genome Announc.">
        <title>Draft Genome Sequence of the Boron-Tolerant and Moderately Halotolerant Bacterium Gracilibacillus boraciitolerans JCM 21714T.</title>
        <authorList>
            <person name="Ahmed I."/>
            <person name="Oshima K."/>
            <person name="Suda W."/>
            <person name="Kitamura K."/>
            <person name="Iida T."/>
            <person name="Ohmori Y."/>
            <person name="Fujiwara T."/>
            <person name="Hattori M."/>
            <person name="Ohkuma M."/>
        </authorList>
    </citation>
    <scope>NUCLEOTIDE SEQUENCE [LARGE SCALE GENOMIC DNA]</scope>
    <source>
        <strain evidence="5 6">JCM 21714</strain>
    </source>
</reference>
<dbReference type="InterPro" id="IPR011546">
    <property type="entry name" value="Pept_M41_FtsH_extracell"/>
</dbReference>
<dbReference type="STRING" id="1298598.JCM21714_3352"/>
<keyword evidence="5" id="KW-0132">Cell division</keyword>
<evidence type="ECO:0000313" key="5">
    <source>
        <dbReference type="EMBL" id="GAE94214.1"/>
    </source>
</evidence>
<dbReference type="GO" id="GO:0004222">
    <property type="term" value="F:metalloendopeptidase activity"/>
    <property type="evidence" value="ECO:0007669"/>
    <property type="project" value="InterPro"/>
</dbReference>
<evidence type="ECO:0000259" key="4">
    <source>
        <dbReference type="Pfam" id="PF06480"/>
    </source>
</evidence>
<dbReference type="Pfam" id="PF06480">
    <property type="entry name" value="FtsH_ext"/>
    <property type="match status" value="1"/>
</dbReference>
<feature type="domain" description="Peptidase M41 FtsH extracellular" evidence="4">
    <location>
        <begin position="9"/>
        <end position="60"/>
    </location>
</feature>
<dbReference type="GO" id="GO:0006508">
    <property type="term" value="P:proteolysis"/>
    <property type="evidence" value="ECO:0007669"/>
    <property type="project" value="UniProtKB-KW"/>
</dbReference>
<dbReference type="GO" id="GO:0008270">
    <property type="term" value="F:zinc ion binding"/>
    <property type="evidence" value="ECO:0007669"/>
    <property type="project" value="InterPro"/>
</dbReference>
<keyword evidence="3" id="KW-0472">Membrane</keyword>
<evidence type="ECO:0000256" key="3">
    <source>
        <dbReference type="SAM" id="Phobius"/>
    </source>
</evidence>
<organism evidence="5 6">
    <name type="scientific">Gracilibacillus boraciitolerans JCM 21714</name>
    <dbReference type="NCBI Taxonomy" id="1298598"/>
    <lineage>
        <taxon>Bacteria</taxon>
        <taxon>Bacillati</taxon>
        <taxon>Bacillota</taxon>
        <taxon>Bacilli</taxon>
        <taxon>Bacillales</taxon>
        <taxon>Bacillaceae</taxon>
        <taxon>Gracilibacillus</taxon>
    </lineage>
</organism>
<protein>
    <submittedName>
        <fullName evidence="5">Cell division protein FtsH</fullName>
    </submittedName>
</protein>
<evidence type="ECO:0000256" key="1">
    <source>
        <dbReference type="ARBA" id="ARBA00022670"/>
    </source>
</evidence>
<dbReference type="GO" id="GO:0016020">
    <property type="term" value="C:membrane"/>
    <property type="evidence" value="ECO:0007669"/>
    <property type="project" value="InterPro"/>
</dbReference>
<accession>W4VN86</accession>
<dbReference type="GO" id="GO:0005524">
    <property type="term" value="F:ATP binding"/>
    <property type="evidence" value="ECO:0007669"/>
    <property type="project" value="InterPro"/>
</dbReference>
<dbReference type="AlphaFoldDB" id="W4VN86"/>
<keyword evidence="3" id="KW-1133">Transmembrane helix</keyword>
<evidence type="ECO:0000313" key="6">
    <source>
        <dbReference type="Proteomes" id="UP000019102"/>
    </source>
</evidence>
<dbReference type="GO" id="GO:0051301">
    <property type="term" value="P:cell division"/>
    <property type="evidence" value="ECO:0007669"/>
    <property type="project" value="UniProtKB-KW"/>
</dbReference>
<keyword evidence="3" id="KW-0812">Transmembrane</keyword>
<dbReference type="EMBL" id="BAVS01000020">
    <property type="protein sequence ID" value="GAE94214.1"/>
    <property type="molecule type" value="Genomic_DNA"/>
</dbReference>
<keyword evidence="5" id="KW-0131">Cell cycle</keyword>
<dbReference type="eggNOG" id="COG0465">
    <property type="taxonomic scope" value="Bacteria"/>
</dbReference>
<keyword evidence="2" id="KW-0378">Hydrolase</keyword>
<gene>
    <name evidence="5" type="ORF">JCM21714_3352</name>
</gene>